<evidence type="ECO:0000313" key="3">
    <source>
        <dbReference type="Proteomes" id="UP000572817"/>
    </source>
</evidence>
<reference evidence="2" key="1">
    <citation type="submission" date="2020-04" db="EMBL/GenBank/DDBJ databases">
        <title>Genome Assembly and Annotation of Botryosphaeria dothidea sdau 11-99, a Latent Pathogen of Apple Fruit Ring Rot in China.</title>
        <authorList>
            <person name="Yu C."/>
            <person name="Diao Y."/>
            <person name="Lu Q."/>
            <person name="Zhao J."/>
            <person name="Cui S."/>
            <person name="Peng C."/>
            <person name="He B."/>
            <person name="Liu H."/>
        </authorList>
    </citation>
    <scope>NUCLEOTIDE SEQUENCE [LARGE SCALE GENOMIC DNA]</scope>
    <source>
        <strain evidence="2">Sdau11-99</strain>
    </source>
</reference>
<dbReference type="AlphaFoldDB" id="A0A8H4N3T2"/>
<keyword evidence="1" id="KW-0732">Signal</keyword>
<accession>A0A8H4N3T2</accession>
<organism evidence="2 3">
    <name type="scientific">Botryosphaeria dothidea</name>
    <dbReference type="NCBI Taxonomy" id="55169"/>
    <lineage>
        <taxon>Eukaryota</taxon>
        <taxon>Fungi</taxon>
        <taxon>Dikarya</taxon>
        <taxon>Ascomycota</taxon>
        <taxon>Pezizomycotina</taxon>
        <taxon>Dothideomycetes</taxon>
        <taxon>Dothideomycetes incertae sedis</taxon>
        <taxon>Botryosphaeriales</taxon>
        <taxon>Botryosphaeriaceae</taxon>
        <taxon>Botryosphaeria</taxon>
    </lineage>
</organism>
<dbReference type="OrthoDB" id="10308581at2759"/>
<name>A0A8H4N3T2_9PEZI</name>
<evidence type="ECO:0000313" key="2">
    <source>
        <dbReference type="EMBL" id="KAF4306148.1"/>
    </source>
</evidence>
<evidence type="ECO:0000256" key="1">
    <source>
        <dbReference type="SAM" id="SignalP"/>
    </source>
</evidence>
<gene>
    <name evidence="2" type="ORF">GTA08_BOTSDO05390</name>
</gene>
<dbReference type="Proteomes" id="UP000572817">
    <property type="component" value="Unassembled WGS sequence"/>
</dbReference>
<protein>
    <submittedName>
        <fullName evidence="2">Uncharacterized protein</fullName>
    </submittedName>
</protein>
<proteinExistence type="predicted"/>
<feature type="signal peptide" evidence="1">
    <location>
        <begin position="1"/>
        <end position="18"/>
    </location>
</feature>
<dbReference type="EMBL" id="WWBZ02000033">
    <property type="protein sequence ID" value="KAF4306148.1"/>
    <property type="molecule type" value="Genomic_DNA"/>
</dbReference>
<feature type="chain" id="PRO_5034030670" evidence="1">
    <location>
        <begin position="19"/>
        <end position="76"/>
    </location>
</feature>
<keyword evidence="3" id="KW-1185">Reference proteome</keyword>
<sequence length="76" mass="8026">MKASAFITAVFFALGFFAAPVPEDVNPNSCIDVQPGYAAGICPALYTYSYIKYCSTGDRGDANCPTQSAEAKCCIV</sequence>
<comment type="caution">
    <text evidence="2">The sequence shown here is derived from an EMBL/GenBank/DDBJ whole genome shotgun (WGS) entry which is preliminary data.</text>
</comment>